<evidence type="ECO:0000256" key="14">
    <source>
        <dbReference type="ARBA" id="ARBA00022960"/>
    </source>
</evidence>
<evidence type="ECO:0000313" key="29">
    <source>
        <dbReference type="EMBL" id="HJC50385.1"/>
    </source>
</evidence>
<evidence type="ECO:0000313" key="30">
    <source>
        <dbReference type="Proteomes" id="UP000823904"/>
    </source>
</evidence>
<comment type="pathway">
    <text evidence="3">Cell wall biogenesis; peptidoglycan biosynthesis.</text>
</comment>
<dbReference type="EMBL" id="DWWD01000028">
    <property type="protein sequence ID" value="HJC50385.1"/>
    <property type="molecule type" value="Genomic_DNA"/>
</dbReference>
<keyword evidence="9" id="KW-0645">Protease</keyword>
<sequence length="847" mass="93863">MKYTKNNVLKKRNELSSEQVRKRSKISLFLYKYILIISTALIVAFLGLSIGFVRGVLKTTPQITKESVHSTGHTTTIYDNKGAKIKTLSNSDSNKITTPLAEIPENLQNAFIAIEDERFYTHNGIDLYGTMRAALLGIKNKSASQGGSTLTQQVIKNNVLGIQSEKTTIERIERIIKEQSLALELENIASKEFILEEYLNTINLGEGTLGVQAAAQKYFNKKVSDLTLSECAVLAAITENPSRYNPITHPENNASRRLIVLKKMLELHYITQDEYRKAVRDDVYERISKNANNASSDNPTNSYFEDALILQVVEDLKDQLGYDETKAYNAVYNGELKIYSTQDTEIQAIADKTASDNSYFPSDSEASLIYSLSIRDTNGNDVTYSENNVLNYMKENGLGDSLIFSNADEAENAAKKFRQSVEDTGAVIVGEYISTPIQPQVSITIMNQSTGEVEALVGGREDISSSLRSNRATSLQRQPGSNFKILSTFLPALDSSNMTLATVYDDAPYHYLNTNQPIQNYYSGYRGYSTIRDAISNSINVVAAKTIADVTPQKSYEYLLDLGFDTLVDEQFSDDGTTNTDINQSLSLGGLTNGVTNFELTNAFASIANGGTYHQAKLYTKVVDRNGNVLLKNDTSGRRVMKKTTSFLLTSAMEDVITSGTGTDAQLSSDMSAAGKSGATPDHTDYWFSGYTPYHTASVWMGYDLATEFESNDLHKKMWADIMDQIIEAKGEKTTDFEMPDGIVKARICKKSGKLAISGVCDHDPRGSMITTEYFAEGTVPTQTCDTHVAVELCRKSNEPATSACPSEDRIRRVYIVRQKNAKGVTDDTPYLLPEEYQTESCRIHKE</sequence>
<evidence type="ECO:0000256" key="19">
    <source>
        <dbReference type="ARBA" id="ARBA00023251"/>
    </source>
</evidence>
<comment type="catalytic activity">
    <reaction evidence="22">
        <text>Preferential cleavage: (Ac)2-L-Lys-D-Ala-|-D-Ala. Also transpeptidation of peptidyl-alanyl moieties that are N-acyl substituents of D-alanine.</text>
        <dbReference type="EC" id="3.4.16.4"/>
    </reaction>
</comment>
<proteinExistence type="inferred from homology"/>
<comment type="similarity">
    <text evidence="5">In the N-terminal section; belongs to the glycosyltransferase 51 family.</text>
</comment>
<evidence type="ECO:0000256" key="6">
    <source>
        <dbReference type="ARBA" id="ARBA00012448"/>
    </source>
</evidence>
<dbReference type="GO" id="GO:0006508">
    <property type="term" value="P:proteolysis"/>
    <property type="evidence" value="ECO:0007669"/>
    <property type="project" value="UniProtKB-KW"/>
</dbReference>
<evidence type="ECO:0000256" key="9">
    <source>
        <dbReference type="ARBA" id="ARBA00022670"/>
    </source>
</evidence>
<reference evidence="29" key="1">
    <citation type="journal article" date="2021" name="PeerJ">
        <title>Extensive microbial diversity within the chicken gut microbiome revealed by metagenomics and culture.</title>
        <authorList>
            <person name="Gilroy R."/>
            <person name="Ravi A."/>
            <person name="Getino M."/>
            <person name="Pursley I."/>
            <person name="Horton D.L."/>
            <person name="Alikhan N.F."/>
            <person name="Baker D."/>
            <person name="Gharbi K."/>
            <person name="Hall N."/>
            <person name="Watson M."/>
            <person name="Adriaenssens E.M."/>
            <person name="Foster-Nyarko E."/>
            <person name="Jarju S."/>
            <person name="Secka A."/>
            <person name="Antonio M."/>
            <person name="Oren A."/>
            <person name="Chaudhuri R.R."/>
            <person name="La Ragione R."/>
            <person name="Hildebrand F."/>
            <person name="Pallen M.J."/>
        </authorList>
    </citation>
    <scope>NUCLEOTIDE SEQUENCE</scope>
    <source>
        <strain evidence="29">ChiSjej3B21-8574</strain>
    </source>
</reference>
<gene>
    <name evidence="29" type="ORF">H9754_07440</name>
</gene>
<dbReference type="GO" id="GO:0071555">
    <property type="term" value="P:cell wall organization"/>
    <property type="evidence" value="ECO:0007669"/>
    <property type="project" value="UniProtKB-KW"/>
</dbReference>
<dbReference type="InterPro" id="IPR050396">
    <property type="entry name" value="Glycosyltr_51/Transpeptidase"/>
</dbReference>
<dbReference type="PANTHER" id="PTHR32282:SF33">
    <property type="entry name" value="PEPTIDOGLYCAN GLYCOSYLTRANSFERASE"/>
    <property type="match status" value="1"/>
</dbReference>
<evidence type="ECO:0000256" key="24">
    <source>
        <dbReference type="ARBA" id="ARBA00049902"/>
    </source>
</evidence>
<evidence type="ECO:0000259" key="28">
    <source>
        <dbReference type="Pfam" id="PF00912"/>
    </source>
</evidence>
<feature type="transmembrane region" description="Helical" evidence="26">
    <location>
        <begin position="30"/>
        <end position="53"/>
    </location>
</feature>
<dbReference type="Proteomes" id="UP000823904">
    <property type="component" value="Unassembled WGS sequence"/>
</dbReference>
<keyword evidence="16" id="KW-0573">Peptidoglycan synthesis</keyword>
<dbReference type="AlphaFoldDB" id="A0A9D2T9V3"/>
<dbReference type="Gene3D" id="3.40.710.10">
    <property type="entry name" value="DD-peptidase/beta-lactamase superfamily"/>
    <property type="match status" value="1"/>
</dbReference>
<dbReference type="InterPro" id="IPR001460">
    <property type="entry name" value="PCN-bd_Tpept"/>
</dbReference>
<evidence type="ECO:0000256" key="7">
    <source>
        <dbReference type="ARBA" id="ARBA00018638"/>
    </source>
</evidence>
<keyword evidence="10" id="KW-0328">Glycosyltransferase</keyword>
<evidence type="ECO:0000256" key="10">
    <source>
        <dbReference type="ARBA" id="ARBA00022676"/>
    </source>
</evidence>
<evidence type="ECO:0000256" key="8">
    <source>
        <dbReference type="ARBA" id="ARBA00022645"/>
    </source>
</evidence>
<dbReference type="GO" id="GO:0008955">
    <property type="term" value="F:peptidoglycan glycosyltransferase activity"/>
    <property type="evidence" value="ECO:0007669"/>
    <property type="project" value="UniProtKB-EC"/>
</dbReference>
<evidence type="ECO:0000256" key="3">
    <source>
        <dbReference type="ARBA" id="ARBA00004752"/>
    </source>
</evidence>
<dbReference type="Gene3D" id="1.10.3810.10">
    <property type="entry name" value="Biosynthetic peptidoglycan transglycosylase-like"/>
    <property type="match status" value="1"/>
</dbReference>
<evidence type="ECO:0000256" key="18">
    <source>
        <dbReference type="ARBA" id="ARBA00023136"/>
    </source>
</evidence>
<dbReference type="InterPro" id="IPR036950">
    <property type="entry name" value="PBP_transglycosylase"/>
</dbReference>
<dbReference type="InterPro" id="IPR001264">
    <property type="entry name" value="Glyco_trans_51"/>
</dbReference>
<evidence type="ECO:0000256" key="21">
    <source>
        <dbReference type="ARBA" id="ARBA00023316"/>
    </source>
</evidence>
<comment type="function">
    <text evidence="1">Cell wall formation. Synthesis of cross-linked peptidoglycan from the lipid intermediates. The enzyme has a penicillin-insensitive transglycosylase N-terminal domain (formation of linear glycan strands) and a penicillin-sensitive transpeptidase C-terminal domain (cross-linking of the peptide subunits).</text>
</comment>
<evidence type="ECO:0000256" key="4">
    <source>
        <dbReference type="ARBA" id="ARBA00007090"/>
    </source>
</evidence>
<evidence type="ECO:0000256" key="15">
    <source>
        <dbReference type="ARBA" id="ARBA00022968"/>
    </source>
</evidence>
<comment type="caution">
    <text evidence="29">The sequence shown here is derived from an EMBL/GenBank/DDBJ whole genome shotgun (WGS) entry which is preliminary data.</text>
</comment>
<comment type="catalytic activity">
    <reaction evidence="24">
        <text>[GlcNAc-(1-&gt;4)-Mur2Ac(oyl-L-Ala-gamma-D-Glu-L-Lys-D-Ala-D-Ala)](n)-di-trans,octa-cis-undecaprenyl diphosphate + beta-D-GlcNAc-(1-&gt;4)-Mur2Ac(oyl-L-Ala-gamma-D-Glu-L-Lys-D-Ala-D-Ala)-di-trans,octa-cis-undecaprenyl diphosphate = [GlcNAc-(1-&gt;4)-Mur2Ac(oyl-L-Ala-gamma-D-Glu-L-Lys-D-Ala-D-Ala)](n+1)-di-trans,octa-cis-undecaprenyl diphosphate + di-trans,octa-cis-undecaprenyl diphosphate + H(+)</text>
        <dbReference type="Rhea" id="RHEA:23708"/>
        <dbReference type="Rhea" id="RHEA-COMP:9602"/>
        <dbReference type="Rhea" id="RHEA-COMP:9603"/>
        <dbReference type="ChEBI" id="CHEBI:15378"/>
        <dbReference type="ChEBI" id="CHEBI:58405"/>
        <dbReference type="ChEBI" id="CHEBI:60033"/>
        <dbReference type="ChEBI" id="CHEBI:78435"/>
        <dbReference type="EC" id="2.4.99.28"/>
    </reaction>
</comment>
<evidence type="ECO:0000256" key="17">
    <source>
        <dbReference type="ARBA" id="ARBA00022989"/>
    </source>
</evidence>
<dbReference type="EC" id="2.4.99.28" evidence="23"/>
<dbReference type="SUPFAM" id="SSF53955">
    <property type="entry name" value="Lysozyme-like"/>
    <property type="match status" value="1"/>
</dbReference>
<keyword evidence="18 26" id="KW-0472">Membrane</keyword>
<evidence type="ECO:0000256" key="13">
    <source>
        <dbReference type="ARBA" id="ARBA00022801"/>
    </source>
</evidence>
<evidence type="ECO:0000256" key="20">
    <source>
        <dbReference type="ARBA" id="ARBA00023268"/>
    </source>
</evidence>
<dbReference type="InterPro" id="IPR023346">
    <property type="entry name" value="Lysozyme-like_dom_sf"/>
</dbReference>
<evidence type="ECO:0000256" key="1">
    <source>
        <dbReference type="ARBA" id="ARBA00002624"/>
    </source>
</evidence>
<evidence type="ECO:0000256" key="12">
    <source>
        <dbReference type="ARBA" id="ARBA00022692"/>
    </source>
</evidence>
<dbReference type="GO" id="GO:0008360">
    <property type="term" value="P:regulation of cell shape"/>
    <property type="evidence" value="ECO:0007669"/>
    <property type="project" value="UniProtKB-KW"/>
</dbReference>
<protein>
    <recommendedName>
        <fullName evidence="7">Penicillin-binding protein 1A</fullName>
        <ecNumber evidence="23">2.4.99.28</ecNumber>
        <ecNumber evidence="6">3.4.16.4</ecNumber>
    </recommendedName>
</protein>
<keyword evidence="20" id="KW-0511">Multifunctional enzyme</keyword>
<evidence type="ECO:0000256" key="22">
    <source>
        <dbReference type="ARBA" id="ARBA00034000"/>
    </source>
</evidence>
<feature type="domain" description="Penicillin-binding protein transpeptidase" evidence="27">
    <location>
        <begin position="442"/>
        <end position="710"/>
    </location>
</feature>
<reference evidence="29" key="2">
    <citation type="submission" date="2021-04" db="EMBL/GenBank/DDBJ databases">
        <authorList>
            <person name="Gilroy R."/>
        </authorList>
    </citation>
    <scope>NUCLEOTIDE SEQUENCE</scope>
    <source>
        <strain evidence="29">ChiSjej3B21-8574</strain>
    </source>
</reference>
<keyword evidence="17 26" id="KW-1133">Transmembrane helix</keyword>
<dbReference type="GO" id="GO:0009002">
    <property type="term" value="F:serine-type D-Ala-D-Ala carboxypeptidase activity"/>
    <property type="evidence" value="ECO:0007669"/>
    <property type="project" value="UniProtKB-EC"/>
</dbReference>
<dbReference type="Pfam" id="PF00912">
    <property type="entry name" value="Transgly"/>
    <property type="match status" value="1"/>
</dbReference>
<evidence type="ECO:0000256" key="23">
    <source>
        <dbReference type="ARBA" id="ARBA00044770"/>
    </source>
</evidence>
<keyword evidence="21" id="KW-0961">Cell wall biogenesis/degradation</keyword>
<evidence type="ECO:0000256" key="26">
    <source>
        <dbReference type="SAM" id="Phobius"/>
    </source>
</evidence>
<keyword evidence="14" id="KW-0133">Cell shape</keyword>
<keyword evidence="12 26" id="KW-0812">Transmembrane</keyword>
<dbReference type="GO" id="GO:0009252">
    <property type="term" value="P:peptidoglycan biosynthetic process"/>
    <property type="evidence" value="ECO:0007669"/>
    <property type="project" value="UniProtKB-KW"/>
</dbReference>
<dbReference type="EC" id="3.4.16.4" evidence="6"/>
<keyword evidence="8" id="KW-0121">Carboxypeptidase</keyword>
<dbReference type="GO" id="GO:0046677">
    <property type="term" value="P:response to antibiotic"/>
    <property type="evidence" value="ECO:0007669"/>
    <property type="project" value="UniProtKB-KW"/>
</dbReference>
<comment type="similarity">
    <text evidence="4">In the C-terminal section; belongs to the transpeptidase family.</text>
</comment>
<dbReference type="PANTHER" id="PTHR32282">
    <property type="entry name" value="BINDING PROTEIN TRANSPEPTIDASE, PUTATIVE-RELATED"/>
    <property type="match status" value="1"/>
</dbReference>
<dbReference type="SUPFAM" id="SSF56601">
    <property type="entry name" value="beta-lactamase/transpeptidase-like"/>
    <property type="match status" value="1"/>
</dbReference>
<evidence type="ECO:0000259" key="27">
    <source>
        <dbReference type="Pfam" id="PF00905"/>
    </source>
</evidence>
<feature type="domain" description="Glycosyl transferase family 51" evidence="28">
    <location>
        <begin position="83"/>
        <end position="264"/>
    </location>
</feature>
<evidence type="ECO:0000256" key="11">
    <source>
        <dbReference type="ARBA" id="ARBA00022679"/>
    </source>
</evidence>
<dbReference type="GO" id="GO:0008658">
    <property type="term" value="F:penicillin binding"/>
    <property type="evidence" value="ECO:0007669"/>
    <property type="project" value="InterPro"/>
</dbReference>
<comment type="pathway">
    <text evidence="25">Glycan biosynthesis.</text>
</comment>
<name>A0A9D2T9V3_9FIRM</name>
<keyword evidence="15" id="KW-0735">Signal-anchor</keyword>
<evidence type="ECO:0000256" key="2">
    <source>
        <dbReference type="ARBA" id="ARBA00004401"/>
    </source>
</evidence>
<dbReference type="GO" id="GO:0005886">
    <property type="term" value="C:plasma membrane"/>
    <property type="evidence" value="ECO:0007669"/>
    <property type="project" value="UniProtKB-SubCell"/>
</dbReference>
<dbReference type="Pfam" id="PF00905">
    <property type="entry name" value="Transpeptidase"/>
    <property type="match status" value="1"/>
</dbReference>
<evidence type="ECO:0000256" key="5">
    <source>
        <dbReference type="ARBA" id="ARBA00007739"/>
    </source>
</evidence>
<organism evidence="29 30">
    <name type="scientific">Candidatus Anaerostipes avistercoris</name>
    <dbReference type="NCBI Taxonomy" id="2838462"/>
    <lineage>
        <taxon>Bacteria</taxon>
        <taxon>Bacillati</taxon>
        <taxon>Bacillota</taxon>
        <taxon>Clostridia</taxon>
        <taxon>Lachnospirales</taxon>
        <taxon>Lachnospiraceae</taxon>
        <taxon>Anaerostipes</taxon>
    </lineage>
</organism>
<evidence type="ECO:0000256" key="25">
    <source>
        <dbReference type="ARBA" id="ARBA00060592"/>
    </source>
</evidence>
<evidence type="ECO:0000256" key="16">
    <source>
        <dbReference type="ARBA" id="ARBA00022984"/>
    </source>
</evidence>
<accession>A0A9D2T9V3</accession>
<comment type="subcellular location">
    <subcellularLocation>
        <location evidence="2">Cell membrane</location>
        <topology evidence="2">Single-pass type II membrane protein</topology>
    </subcellularLocation>
</comment>
<keyword evidence="13" id="KW-0378">Hydrolase</keyword>
<dbReference type="InterPro" id="IPR012338">
    <property type="entry name" value="Beta-lactam/transpept-like"/>
</dbReference>
<keyword evidence="19" id="KW-0046">Antibiotic resistance</keyword>
<dbReference type="FunFam" id="1.10.3810.10:FF:000001">
    <property type="entry name" value="Penicillin-binding protein 1A"/>
    <property type="match status" value="1"/>
</dbReference>
<keyword evidence="11" id="KW-0808">Transferase</keyword>